<dbReference type="Gene3D" id="2.60.40.420">
    <property type="entry name" value="Cupredoxins - blue copper proteins"/>
    <property type="match status" value="1"/>
</dbReference>
<dbReference type="InterPro" id="IPR033138">
    <property type="entry name" value="Cu_oxidase_CS"/>
</dbReference>
<dbReference type="InterPro" id="IPR008972">
    <property type="entry name" value="Cupredoxin"/>
</dbReference>
<dbReference type="PANTHER" id="PTHR38439">
    <property type="entry name" value="AURACYANIN-B"/>
    <property type="match status" value="1"/>
</dbReference>
<feature type="chain" id="PRO_5002653792" description="EfeO-type cupredoxin-like domain-containing protein" evidence="3">
    <location>
        <begin position="27"/>
        <end position="144"/>
    </location>
</feature>
<keyword evidence="3" id="KW-0732">Signal</keyword>
<dbReference type="InterPro" id="IPR028096">
    <property type="entry name" value="EfeO_Cupredoxin"/>
</dbReference>
<protein>
    <recommendedName>
        <fullName evidence="4">EfeO-type cupredoxin-like domain-containing protein</fullName>
    </recommendedName>
</protein>
<dbReference type="GO" id="GO:0046872">
    <property type="term" value="F:metal ion binding"/>
    <property type="evidence" value="ECO:0007669"/>
    <property type="project" value="UniProtKB-KW"/>
</dbReference>
<dbReference type="Pfam" id="PF13473">
    <property type="entry name" value="Cupredoxin_1"/>
    <property type="match status" value="1"/>
</dbReference>
<name>A3ILE5_9CHRO</name>
<evidence type="ECO:0000313" key="6">
    <source>
        <dbReference type="Proteomes" id="UP000003781"/>
    </source>
</evidence>
<feature type="domain" description="EfeO-type cupredoxin-like" evidence="4">
    <location>
        <begin position="12"/>
        <end position="130"/>
    </location>
</feature>
<dbReference type="OrthoDB" id="9816061at2"/>
<sequence length="144" mass="15755">MKQKILGLFLTVLLLFSLFNVSDTLAATETTEINVSLGNKAGELVFEPNHLELVAGKKYKIKLDNPSPTKHYFTSKDFADASWSQKVEAAKVEVKGAIHELELKPSAEAEWVLVPMKPGTYELHCSISGHAEAGMVGDIVILSE</sequence>
<dbReference type="EMBL" id="AAXW01000005">
    <property type="protein sequence ID" value="EAZ92596.1"/>
    <property type="molecule type" value="Genomic_DNA"/>
</dbReference>
<gene>
    <name evidence="5" type="ORF">CY0110_23556</name>
</gene>
<evidence type="ECO:0000256" key="3">
    <source>
        <dbReference type="SAM" id="SignalP"/>
    </source>
</evidence>
<dbReference type="PROSITE" id="PS00079">
    <property type="entry name" value="MULTICOPPER_OXIDASE1"/>
    <property type="match status" value="1"/>
</dbReference>
<keyword evidence="2" id="KW-0186">Copper</keyword>
<feature type="signal peptide" evidence="3">
    <location>
        <begin position="1"/>
        <end position="26"/>
    </location>
</feature>
<reference evidence="5 6" key="1">
    <citation type="submission" date="2007-03" db="EMBL/GenBank/DDBJ databases">
        <authorList>
            <person name="Stal L."/>
            <person name="Ferriera S."/>
            <person name="Johnson J."/>
            <person name="Kravitz S."/>
            <person name="Beeson K."/>
            <person name="Sutton G."/>
            <person name="Rogers Y.-H."/>
            <person name="Friedman R."/>
            <person name="Frazier M."/>
            <person name="Venter J.C."/>
        </authorList>
    </citation>
    <scope>NUCLEOTIDE SEQUENCE [LARGE SCALE GENOMIC DNA]</scope>
    <source>
        <strain evidence="5 6">CCY0110</strain>
    </source>
</reference>
<evidence type="ECO:0000256" key="2">
    <source>
        <dbReference type="ARBA" id="ARBA00023008"/>
    </source>
</evidence>
<dbReference type="Proteomes" id="UP000003781">
    <property type="component" value="Unassembled WGS sequence"/>
</dbReference>
<accession>A3ILE5</accession>
<organism evidence="5 6">
    <name type="scientific">Crocosphaera chwakensis CCY0110</name>
    <dbReference type="NCBI Taxonomy" id="391612"/>
    <lineage>
        <taxon>Bacteria</taxon>
        <taxon>Bacillati</taxon>
        <taxon>Cyanobacteriota</taxon>
        <taxon>Cyanophyceae</taxon>
        <taxon>Oscillatoriophycideae</taxon>
        <taxon>Chroococcales</taxon>
        <taxon>Aphanothecaceae</taxon>
        <taxon>Crocosphaera</taxon>
        <taxon>Crocosphaera chwakensis</taxon>
    </lineage>
</organism>
<dbReference type="InterPro" id="IPR050845">
    <property type="entry name" value="Cu-binding_ET"/>
</dbReference>
<dbReference type="SUPFAM" id="SSF49503">
    <property type="entry name" value="Cupredoxins"/>
    <property type="match status" value="1"/>
</dbReference>
<keyword evidence="1" id="KW-0479">Metal-binding</keyword>
<proteinExistence type="predicted"/>
<evidence type="ECO:0000259" key="4">
    <source>
        <dbReference type="Pfam" id="PF13473"/>
    </source>
</evidence>
<dbReference type="eggNOG" id="COG4454">
    <property type="taxonomic scope" value="Bacteria"/>
</dbReference>
<dbReference type="PANTHER" id="PTHR38439:SF3">
    <property type="entry name" value="COPPER-RESISTANT CUPROPROTEIN COPI"/>
    <property type="match status" value="1"/>
</dbReference>
<keyword evidence="6" id="KW-1185">Reference proteome</keyword>
<dbReference type="RefSeq" id="WP_008274164.1">
    <property type="nucleotide sequence ID" value="NZ_AAXW01000005.1"/>
</dbReference>
<dbReference type="AlphaFoldDB" id="A3ILE5"/>
<comment type="caution">
    <text evidence="5">The sequence shown here is derived from an EMBL/GenBank/DDBJ whole genome shotgun (WGS) entry which is preliminary data.</text>
</comment>
<evidence type="ECO:0000313" key="5">
    <source>
        <dbReference type="EMBL" id="EAZ92596.1"/>
    </source>
</evidence>
<evidence type="ECO:0000256" key="1">
    <source>
        <dbReference type="ARBA" id="ARBA00022723"/>
    </source>
</evidence>